<keyword evidence="5" id="KW-0560">Oxidoreductase</keyword>
<dbReference type="GO" id="GO:0016625">
    <property type="term" value="F:oxidoreductase activity, acting on the aldehyde or oxo group of donors, iron-sulfur protein as acceptor"/>
    <property type="evidence" value="ECO:0007669"/>
    <property type="project" value="InterPro"/>
</dbReference>
<keyword evidence="3" id="KW-0004">4Fe-4S</keyword>
<gene>
    <name evidence="10" type="ORF">AKJ47_02935</name>
</gene>
<dbReference type="PANTHER" id="PTHR30038:SF0">
    <property type="entry name" value="TUNGSTEN-CONTAINING ALDEHYDE FERREDOXIN OXIDOREDUCTASE"/>
    <property type="match status" value="1"/>
</dbReference>
<dbReference type="InterPro" id="IPR013984">
    <property type="entry name" value="Ald_Fedxn_OxRdtase_dom2"/>
</dbReference>
<dbReference type="Pfam" id="PF02730">
    <property type="entry name" value="AFOR_N"/>
    <property type="match status" value="1"/>
</dbReference>
<accession>A0A133V9C0</accession>
<organism evidence="10 11">
    <name type="scientific">candidate division MSBL1 archaeon SCGC-AAA261G05</name>
    <dbReference type="NCBI Taxonomy" id="1698276"/>
    <lineage>
        <taxon>Archaea</taxon>
        <taxon>Methanobacteriati</taxon>
        <taxon>Methanobacteriota</taxon>
        <taxon>candidate division MSBL1</taxon>
    </lineage>
</organism>
<dbReference type="SUPFAM" id="SSF48310">
    <property type="entry name" value="Aldehyde ferredoxin oxidoreductase, C-terminal domains"/>
    <property type="match status" value="1"/>
</dbReference>
<evidence type="ECO:0000313" key="11">
    <source>
        <dbReference type="Proteomes" id="UP000070405"/>
    </source>
</evidence>
<dbReference type="InterPro" id="IPR036021">
    <property type="entry name" value="Tungsten_al_ferr_oxy-like_C"/>
</dbReference>
<dbReference type="Pfam" id="PF01314">
    <property type="entry name" value="AFOR_C"/>
    <property type="match status" value="1"/>
</dbReference>
<dbReference type="PATRIC" id="fig|1698276.3.peg.539"/>
<dbReference type="GO" id="GO:0051539">
    <property type="term" value="F:4 iron, 4 sulfur cluster binding"/>
    <property type="evidence" value="ECO:0007669"/>
    <property type="project" value="UniProtKB-KW"/>
</dbReference>
<dbReference type="SMART" id="SM00790">
    <property type="entry name" value="AFOR_N"/>
    <property type="match status" value="1"/>
</dbReference>
<dbReference type="InterPro" id="IPR013983">
    <property type="entry name" value="Ald_Fedxn_OxRdtase_N"/>
</dbReference>
<keyword evidence="11" id="KW-1185">Reference proteome</keyword>
<comment type="cofactor">
    <cofactor evidence="8">
        <name>tungstopterin</name>
        <dbReference type="ChEBI" id="CHEBI:30402"/>
    </cofactor>
</comment>
<evidence type="ECO:0000256" key="2">
    <source>
        <dbReference type="ARBA" id="ARBA00011032"/>
    </source>
</evidence>
<protein>
    <recommendedName>
        <fullName evidence="9">Aldehyde ferredoxin oxidoreductase N-terminal domain-containing protein</fullName>
    </recommendedName>
</protein>
<name>A0A133V9C0_9EURY</name>
<dbReference type="Gene3D" id="3.60.9.10">
    <property type="entry name" value="Aldehyde ferredoxin oxidoreductase, N-terminal domain"/>
    <property type="match status" value="1"/>
</dbReference>
<dbReference type="Proteomes" id="UP000070405">
    <property type="component" value="Unassembled WGS sequence"/>
</dbReference>
<reference evidence="10 11" key="1">
    <citation type="journal article" date="2016" name="Sci. Rep.">
        <title>Metabolic traits of an uncultured archaeal lineage -MSBL1- from brine pools of the Red Sea.</title>
        <authorList>
            <person name="Mwirichia R."/>
            <person name="Alam I."/>
            <person name="Rashid M."/>
            <person name="Vinu M."/>
            <person name="Ba-Alawi W."/>
            <person name="Anthony Kamau A."/>
            <person name="Kamanda Ngugi D."/>
            <person name="Goker M."/>
            <person name="Klenk H.P."/>
            <person name="Bajic V."/>
            <person name="Stingl U."/>
        </authorList>
    </citation>
    <scope>NUCLEOTIDE SEQUENCE [LARGE SCALE GENOMIC DNA]</scope>
    <source>
        <strain evidence="10">SCGC-AAA261G05</strain>
    </source>
</reference>
<dbReference type="Gene3D" id="1.10.569.10">
    <property type="entry name" value="Aldehyde Ferredoxin Oxidoreductase Protein, subunit A, domain 2"/>
    <property type="match status" value="1"/>
</dbReference>
<evidence type="ECO:0000256" key="5">
    <source>
        <dbReference type="ARBA" id="ARBA00023002"/>
    </source>
</evidence>
<sequence>MDGFTGKLLEVDLTKGEFEESSLSEPLAEAFLGGRGLAAAILYEELEPGVDPLSPENVLIFMTGPAAGTPLPSCHRSDVTTKSPLTGSYLCSSAGGFFGPELKFAGYDGIVIKGEAKNPVYVSIEDGEAEFKNAEELWGKLTDETELAIRNELKDSRVRVASIGPAGENLSKIANIVSDTRTWGRGGPGAVMGSKNLKAIAVRGHESVEVADEKGVSEFVQDLQKRYKEDPQTGEAFPKWGTHRFVDPINEAGMFPTRNYQEGRFEDADKINASSLRERLVKRSTACFSCPIGCGKLSMVTEGPYADTVVDGPEYETLWAFGAQCGVDDPAAIAAANLWCDQYGIDTISAGSIIAFAMECFERGLLSKEDADGLELKFGNHEVFREILRKMVEREGIGNILADGTLAAAKQIGKDSEKYAMHVKGMELPAYDPRGAWGMGLAYATSCRGGCHLKAWTISAEILKGDYDPLSSKGKAELVSNLQNIRSTVDSIGVCAMAGRVVGVEEMVEIMTLTTGMDFTPEKLIEAGDRIYTLERLLATQEGITRKDDTLPSRILNEELQEGPPKGVKLGEDKLNQMLDEYYKIRGWDENGIPTKEKLEELGIGELLG</sequence>
<dbReference type="GO" id="GO:0009055">
    <property type="term" value="F:electron transfer activity"/>
    <property type="evidence" value="ECO:0007669"/>
    <property type="project" value="InterPro"/>
</dbReference>
<proteinExistence type="inferred from homology"/>
<dbReference type="GO" id="GO:0046872">
    <property type="term" value="F:metal ion binding"/>
    <property type="evidence" value="ECO:0007669"/>
    <property type="project" value="UniProtKB-KW"/>
</dbReference>
<comment type="caution">
    <text evidence="10">The sequence shown here is derived from an EMBL/GenBank/DDBJ whole genome shotgun (WGS) entry which is preliminary data.</text>
</comment>
<dbReference type="InterPro" id="IPR013985">
    <property type="entry name" value="Ald_Fedxn_OxRdtase_dom3"/>
</dbReference>
<feature type="domain" description="Aldehyde ferredoxin oxidoreductase N-terminal" evidence="9">
    <location>
        <begin position="4"/>
        <end position="206"/>
    </location>
</feature>
<evidence type="ECO:0000256" key="1">
    <source>
        <dbReference type="ARBA" id="ARBA00001966"/>
    </source>
</evidence>
<evidence type="ECO:0000256" key="6">
    <source>
        <dbReference type="ARBA" id="ARBA00023004"/>
    </source>
</evidence>
<dbReference type="AlphaFoldDB" id="A0A133V9C0"/>
<dbReference type="InterPro" id="IPR036503">
    <property type="entry name" value="Ald_Fedxn_OxRdtase_N_sf"/>
</dbReference>
<evidence type="ECO:0000256" key="4">
    <source>
        <dbReference type="ARBA" id="ARBA00022723"/>
    </source>
</evidence>
<comment type="cofactor">
    <cofactor evidence="1">
        <name>[4Fe-4S] cluster</name>
        <dbReference type="ChEBI" id="CHEBI:49883"/>
    </cofactor>
</comment>
<dbReference type="PANTHER" id="PTHR30038">
    <property type="entry name" value="ALDEHYDE FERREDOXIN OXIDOREDUCTASE"/>
    <property type="match status" value="1"/>
</dbReference>
<dbReference type="Gene3D" id="1.10.599.10">
    <property type="entry name" value="Aldehyde Ferredoxin Oxidoreductase Protein, subunit A, domain 3"/>
    <property type="match status" value="1"/>
</dbReference>
<evidence type="ECO:0000256" key="8">
    <source>
        <dbReference type="ARBA" id="ARBA00049934"/>
    </source>
</evidence>
<evidence type="ECO:0000259" key="9">
    <source>
        <dbReference type="SMART" id="SM00790"/>
    </source>
</evidence>
<evidence type="ECO:0000313" key="10">
    <source>
        <dbReference type="EMBL" id="KXB03036.1"/>
    </source>
</evidence>
<comment type="similarity">
    <text evidence="2">Belongs to the AOR/FOR family.</text>
</comment>
<keyword evidence="4" id="KW-0479">Metal-binding</keyword>
<dbReference type="SUPFAM" id="SSF56228">
    <property type="entry name" value="Aldehyde ferredoxin oxidoreductase, N-terminal domain"/>
    <property type="match status" value="1"/>
</dbReference>
<evidence type="ECO:0000256" key="7">
    <source>
        <dbReference type="ARBA" id="ARBA00023014"/>
    </source>
</evidence>
<keyword evidence="6" id="KW-0408">Iron</keyword>
<keyword evidence="7" id="KW-0411">Iron-sulfur</keyword>
<dbReference type="InterPro" id="IPR051919">
    <property type="entry name" value="W-dependent_AOR"/>
</dbReference>
<dbReference type="InterPro" id="IPR001203">
    <property type="entry name" value="OxRdtase_Ald_Fedxn_C"/>
</dbReference>
<dbReference type="EMBL" id="LHYA01000047">
    <property type="protein sequence ID" value="KXB03036.1"/>
    <property type="molecule type" value="Genomic_DNA"/>
</dbReference>
<evidence type="ECO:0000256" key="3">
    <source>
        <dbReference type="ARBA" id="ARBA00022485"/>
    </source>
</evidence>